<feature type="domain" description="Methyltransferase type 11" evidence="2">
    <location>
        <begin position="51"/>
        <end position="143"/>
    </location>
</feature>
<dbReference type="KEGG" id="man:A11S_1123"/>
<evidence type="ECO:0000259" key="2">
    <source>
        <dbReference type="Pfam" id="PF08241"/>
    </source>
</evidence>
<dbReference type="PANTHER" id="PTHR43861:SF1">
    <property type="entry name" value="TRANS-ACONITATE 2-METHYLTRANSFERASE"/>
    <property type="match status" value="1"/>
</dbReference>
<dbReference type="Proteomes" id="UP000011932">
    <property type="component" value="Chromosome"/>
</dbReference>
<dbReference type="GO" id="GO:0032259">
    <property type="term" value="P:methylation"/>
    <property type="evidence" value="ECO:0007669"/>
    <property type="project" value="UniProtKB-KW"/>
</dbReference>
<keyword evidence="3" id="KW-0489">Methyltransferase</keyword>
<evidence type="ECO:0000313" key="3">
    <source>
        <dbReference type="EMBL" id="AGH97937.1"/>
    </source>
</evidence>
<dbReference type="RefSeq" id="WP_015467478.1">
    <property type="nucleotide sequence ID" value="NC_020812.1"/>
</dbReference>
<accession>M4VEY2</accession>
<dbReference type="GO" id="GO:0008757">
    <property type="term" value="F:S-adenosylmethionine-dependent methyltransferase activity"/>
    <property type="evidence" value="ECO:0007669"/>
    <property type="project" value="InterPro"/>
</dbReference>
<dbReference type="AlphaFoldDB" id="M4VEY2"/>
<sequence length="232" mass="26307">MSTSQKLDTPKLDTWTTSQEEEDRMVPGHMHHWQTMIGHVRERDLRHKTILDFGCNQGGFIQMLFNTLPFARAVGVDIAEGSLAKARARNQFAPADFYHSSQLPGMANTFDMAFSHEVIYLLPDLHAHAKDMAQVLKPGGVYYAATGCHTDNPHWADWHKAISDYSNITVPHYALDDYASAFAANGFAIEAKQFRSDGFIAVEPDDTVYYPKLIDKLNYYSQTKILFRFVKV</sequence>
<name>M4VEY2_9BACT</name>
<dbReference type="STRING" id="349215.A11S_1123"/>
<dbReference type="PANTHER" id="PTHR43861">
    <property type="entry name" value="TRANS-ACONITATE 2-METHYLTRANSFERASE-RELATED"/>
    <property type="match status" value="1"/>
</dbReference>
<dbReference type="Pfam" id="PF08241">
    <property type="entry name" value="Methyltransf_11"/>
    <property type="match status" value="1"/>
</dbReference>
<dbReference type="InterPro" id="IPR029063">
    <property type="entry name" value="SAM-dependent_MTases_sf"/>
</dbReference>
<feature type="region of interest" description="Disordered" evidence="1">
    <location>
        <begin position="1"/>
        <end position="22"/>
    </location>
</feature>
<dbReference type="InterPro" id="IPR013216">
    <property type="entry name" value="Methyltransf_11"/>
</dbReference>
<protein>
    <submittedName>
        <fullName evidence="3">Putative methyltransferase protein</fullName>
    </submittedName>
</protein>
<proteinExistence type="predicted"/>
<gene>
    <name evidence="3" type="ORF">A11S_1123</name>
</gene>
<dbReference type="SUPFAM" id="SSF53335">
    <property type="entry name" value="S-adenosyl-L-methionine-dependent methyltransferases"/>
    <property type="match status" value="1"/>
</dbReference>
<dbReference type="CDD" id="cd02440">
    <property type="entry name" value="AdoMet_MTases"/>
    <property type="match status" value="1"/>
</dbReference>
<evidence type="ECO:0000256" key="1">
    <source>
        <dbReference type="SAM" id="MobiDB-lite"/>
    </source>
</evidence>
<dbReference type="HOGENOM" id="CLU_1208839_0_0_5"/>
<dbReference type="Gene3D" id="3.40.50.150">
    <property type="entry name" value="Vaccinia Virus protein VP39"/>
    <property type="match status" value="1"/>
</dbReference>
<organism evidence="3 4">
    <name type="scientific">Micavibrio aeruginosavorus EPB</name>
    <dbReference type="NCBI Taxonomy" id="349215"/>
    <lineage>
        <taxon>Bacteria</taxon>
        <taxon>Pseudomonadati</taxon>
        <taxon>Bdellovibrionota</taxon>
        <taxon>Bdellovibrionia</taxon>
        <taxon>Bdellovibrionales</taxon>
        <taxon>Pseudobdellovibrionaceae</taxon>
        <taxon>Micavibrio</taxon>
    </lineage>
</organism>
<dbReference type="OrthoDB" id="7856199at2"/>
<keyword evidence="3" id="KW-0808">Transferase</keyword>
<reference evidence="3 4" key="1">
    <citation type="journal article" date="2013" name="ISME J.">
        <title>By their genes ye shall know them: genomic signatures of predatory bacteria.</title>
        <authorList>
            <person name="Pasternak Z."/>
            <person name="Pietrokovski S."/>
            <person name="Rotem O."/>
            <person name="Gophna U."/>
            <person name="Lurie-Weinberger M.N."/>
            <person name="Jurkevitch E."/>
        </authorList>
    </citation>
    <scope>NUCLEOTIDE SEQUENCE [LARGE SCALE GENOMIC DNA]</scope>
    <source>
        <strain evidence="3">EPB</strain>
    </source>
</reference>
<evidence type="ECO:0000313" key="4">
    <source>
        <dbReference type="Proteomes" id="UP000011932"/>
    </source>
</evidence>
<dbReference type="EMBL" id="CP003538">
    <property type="protein sequence ID" value="AGH97937.1"/>
    <property type="molecule type" value="Genomic_DNA"/>
</dbReference>